<dbReference type="Proteomes" id="UP000067689">
    <property type="component" value="Chromosome"/>
</dbReference>
<dbReference type="RefSeq" id="WP_067860051.1">
    <property type="nucleotide sequence ID" value="NZ_CP011502.1"/>
</dbReference>
<feature type="transmembrane region" description="Helical" evidence="2">
    <location>
        <begin position="56"/>
        <end position="77"/>
    </location>
</feature>
<dbReference type="PATRIC" id="fig|2041.4.peg.2944"/>
<accession>A0A0U4BDI8</accession>
<evidence type="ECO:0000313" key="3">
    <source>
        <dbReference type="EMBL" id="ALX05748.1"/>
    </source>
</evidence>
<keyword evidence="2" id="KW-1133">Transmembrane helix</keyword>
<protein>
    <submittedName>
        <fullName evidence="3">Membrane protein</fullName>
    </submittedName>
</protein>
<keyword evidence="2" id="KW-0472">Membrane</keyword>
<dbReference type="EMBL" id="CP011502">
    <property type="protein sequence ID" value="ALX05748.1"/>
    <property type="molecule type" value="Genomic_DNA"/>
</dbReference>
<reference evidence="3 4" key="1">
    <citation type="journal article" date="1991" name="Int. J. Syst. Bacteriol.">
        <title>Description of the erythromycin-producing bacterium Arthrobacter sp. strain NRRL B-3381 as Aeromicrobium erythreum gen. nov., sp. nov.</title>
        <authorList>
            <person name="Miller E.S."/>
            <person name="Woese C.R."/>
            <person name="Brenner S."/>
        </authorList>
    </citation>
    <scope>NUCLEOTIDE SEQUENCE [LARGE SCALE GENOMIC DNA]</scope>
    <source>
        <strain evidence="3 4">AR18</strain>
    </source>
</reference>
<organism evidence="3 4">
    <name type="scientific">Aeromicrobium erythreum</name>
    <dbReference type="NCBI Taxonomy" id="2041"/>
    <lineage>
        <taxon>Bacteria</taxon>
        <taxon>Bacillati</taxon>
        <taxon>Actinomycetota</taxon>
        <taxon>Actinomycetes</taxon>
        <taxon>Propionibacteriales</taxon>
        <taxon>Nocardioidaceae</taxon>
        <taxon>Aeromicrobium</taxon>
    </lineage>
</organism>
<keyword evidence="2" id="KW-0812">Transmembrane</keyword>
<evidence type="ECO:0000313" key="4">
    <source>
        <dbReference type="Proteomes" id="UP000067689"/>
    </source>
</evidence>
<feature type="transmembrane region" description="Helical" evidence="2">
    <location>
        <begin position="89"/>
        <end position="111"/>
    </location>
</feature>
<feature type="region of interest" description="Disordered" evidence="1">
    <location>
        <begin position="1"/>
        <end position="34"/>
    </location>
</feature>
<proteinExistence type="predicted"/>
<keyword evidence="4" id="KW-1185">Reference proteome</keyword>
<gene>
    <name evidence="3" type="ORF">AERYTH_14120</name>
</gene>
<dbReference type="AlphaFoldDB" id="A0A0U4BDI8"/>
<dbReference type="OrthoDB" id="5186135at2"/>
<sequence length="135" mass="14290">MPERVDGPGGRVRVTSPLTSAAAPHGRRSARQEIDEETGVGDVYVRSLVSTQLRSALAVVAALALGLGSLPLVFALVPDVADARLGPVPLPWLLLGVVVYPALLALGWVYVRRSERAEADFTDLVDPGSVEDVPR</sequence>
<dbReference type="STRING" id="2041.AERYTH_14120"/>
<name>A0A0U4BDI8_9ACTN</name>
<evidence type="ECO:0000256" key="1">
    <source>
        <dbReference type="SAM" id="MobiDB-lite"/>
    </source>
</evidence>
<dbReference type="KEGG" id="aer:AERYTH_14120"/>
<evidence type="ECO:0000256" key="2">
    <source>
        <dbReference type="SAM" id="Phobius"/>
    </source>
</evidence>